<comment type="caution">
    <text evidence="1">The sequence shown here is derived from an EMBL/GenBank/DDBJ whole genome shotgun (WGS) entry which is preliminary data.</text>
</comment>
<name>A0AA39J2P2_9AGAR</name>
<gene>
    <name evidence="1" type="ORF">EV421DRAFT_1841067</name>
</gene>
<proteinExistence type="predicted"/>
<dbReference type="AlphaFoldDB" id="A0AA39J2P2"/>
<protein>
    <submittedName>
        <fullName evidence="1">Uncharacterized protein</fullName>
    </submittedName>
</protein>
<reference evidence="1" key="1">
    <citation type="submission" date="2023-06" db="EMBL/GenBank/DDBJ databases">
        <authorList>
            <consortium name="Lawrence Berkeley National Laboratory"/>
            <person name="Ahrendt S."/>
            <person name="Sahu N."/>
            <person name="Indic B."/>
            <person name="Wong-Bajracharya J."/>
            <person name="Merenyi Z."/>
            <person name="Ke H.-M."/>
            <person name="Monk M."/>
            <person name="Kocsube S."/>
            <person name="Drula E."/>
            <person name="Lipzen A."/>
            <person name="Balint B."/>
            <person name="Henrissat B."/>
            <person name="Andreopoulos B."/>
            <person name="Martin F.M."/>
            <person name="Harder C.B."/>
            <person name="Rigling D."/>
            <person name="Ford K.L."/>
            <person name="Foster G.D."/>
            <person name="Pangilinan J."/>
            <person name="Papanicolaou A."/>
            <person name="Barry K."/>
            <person name="LaButti K."/>
            <person name="Viragh M."/>
            <person name="Koriabine M."/>
            <person name="Yan M."/>
            <person name="Riley R."/>
            <person name="Champramary S."/>
            <person name="Plett K.L."/>
            <person name="Tsai I.J."/>
            <person name="Slot J."/>
            <person name="Sipos G."/>
            <person name="Plett J."/>
            <person name="Nagy L.G."/>
            <person name="Grigoriev I.V."/>
        </authorList>
    </citation>
    <scope>NUCLEOTIDE SEQUENCE</scope>
    <source>
        <strain evidence="1">FPL87.14</strain>
    </source>
</reference>
<keyword evidence="2" id="KW-1185">Reference proteome</keyword>
<evidence type="ECO:0000313" key="1">
    <source>
        <dbReference type="EMBL" id="KAK0434186.1"/>
    </source>
</evidence>
<evidence type="ECO:0000313" key="2">
    <source>
        <dbReference type="Proteomes" id="UP001175226"/>
    </source>
</evidence>
<accession>A0AA39J2P2</accession>
<sequence length="83" mass="9661">MTLVVRFVNMAVILVVRPGWMDQFWIICSLLRLLPLYPLLLCVFNVSCHSAMSNHVLTLCQVTSLNLIRQYTFDSQMFRLLGR</sequence>
<organism evidence="1 2">
    <name type="scientific">Armillaria borealis</name>
    <dbReference type="NCBI Taxonomy" id="47425"/>
    <lineage>
        <taxon>Eukaryota</taxon>
        <taxon>Fungi</taxon>
        <taxon>Dikarya</taxon>
        <taxon>Basidiomycota</taxon>
        <taxon>Agaricomycotina</taxon>
        <taxon>Agaricomycetes</taxon>
        <taxon>Agaricomycetidae</taxon>
        <taxon>Agaricales</taxon>
        <taxon>Marasmiineae</taxon>
        <taxon>Physalacriaceae</taxon>
        <taxon>Armillaria</taxon>
    </lineage>
</organism>
<dbReference type="Proteomes" id="UP001175226">
    <property type="component" value="Unassembled WGS sequence"/>
</dbReference>
<dbReference type="EMBL" id="JAUEPT010000073">
    <property type="protein sequence ID" value="KAK0434186.1"/>
    <property type="molecule type" value="Genomic_DNA"/>
</dbReference>